<gene>
    <name evidence="7" type="ordered locus">Shew_1845</name>
</gene>
<evidence type="ECO:0000256" key="1">
    <source>
        <dbReference type="ARBA" id="ARBA00004651"/>
    </source>
</evidence>
<dbReference type="PANTHER" id="PTHR30086">
    <property type="entry name" value="ARGININE EXPORTER PROTEIN ARGO"/>
    <property type="match status" value="1"/>
</dbReference>
<protein>
    <submittedName>
        <fullName evidence="7">Lysine exporter protein (LYSE/YGGA)</fullName>
    </submittedName>
</protein>
<feature type="transmembrane region" description="Helical" evidence="6">
    <location>
        <begin position="6"/>
        <end position="33"/>
    </location>
</feature>
<evidence type="ECO:0000256" key="2">
    <source>
        <dbReference type="ARBA" id="ARBA00022475"/>
    </source>
</evidence>
<reference evidence="7 8" key="1">
    <citation type="submission" date="2007-03" db="EMBL/GenBank/DDBJ databases">
        <title>Complete sequence of Shewanella loihica PV-4.</title>
        <authorList>
            <consortium name="US DOE Joint Genome Institute"/>
            <person name="Copeland A."/>
            <person name="Lucas S."/>
            <person name="Lapidus A."/>
            <person name="Barry K."/>
            <person name="Detter J.C."/>
            <person name="Glavina del Rio T."/>
            <person name="Hammon N."/>
            <person name="Israni S."/>
            <person name="Dalin E."/>
            <person name="Tice H."/>
            <person name="Pitluck S."/>
            <person name="Chain P."/>
            <person name="Malfatti S."/>
            <person name="Shin M."/>
            <person name="Vergez L."/>
            <person name="Schmutz J."/>
            <person name="Larimer F."/>
            <person name="Land M."/>
            <person name="Hauser L."/>
            <person name="Kyrpides N."/>
            <person name="Mikhailova N."/>
            <person name="Romine M.F."/>
            <person name="Serres G."/>
            <person name="Fredrickson J."/>
            <person name="Tiedje J."/>
            <person name="Richardson P."/>
        </authorList>
    </citation>
    <scope>NUCLEOTIDE SEQUENCE [LARGE SCALE GENOMIC DNA]</scope>
    <source>
        <strain evidence="8">ATCC BAA-1088 / PV-4</strain>
    </source>
</reference>
<proteinExistence type="predicted"/>
<feature type="transmembrane region" description="Helical" evidence="6">
    <location>
        <begin position="153"/>
        <end position="176"/>
    </location>
</feature>
<evidence type="ECO:0000313" key="8">
    <source>
        <dbReference type="Proteomes" id="UP000001558"/>
    </source>
</evidence>
<dbReference type="GO" id="GO:0015171">
    <property type="term" value="F:amino acid transmembrane transporter activity"/>
    <property type="evidence" value="ECO:0007669"/>
    <property type="project" value="TreeGrafter"/>
</dbReference>
<sequence length="214" mass="22867">MVILEFLVQAFIQGIGVGGSLIIAVGAQNAFVLKQGLKRAHSLPIAALCSFIDAVMITAGVAGLGHLILAFPLIKDIASLGGAAFLLVYGAQALRASFNAQGLDTDSTQGADTLRAALLTTLGISLLNPHLYLDTVVLLGSISTQFEQQDRHMFGAGAVLASFVWFFALSLGARYLSPLFKKPKAWCYLDRFIFVTMWSIAAALLWPYVKAMMG</sequence>
<feature type="transmembrane region" description="Helical" evidence="6">
    <location>
        <begin position="188"/>
        <end position="209"/>
    </location>
</feature>
<dbReference type="AlphaFoldDB" id="A3QE13"/>
<evidence type="ECO:0000256" key="5">
    <source>
        <dbReference type="ARBA" id="ARBA00023136"/>
    </source>
</evidence>
<keyword evidence="2" id="KW-1003">Cell membrane</keyword>
<feature type="transmembrane region" description="Helical" evidence="6">
    <location>
        <begin position="45"/>
        <end position="71"/>
    </location>
</feature>
<dbReference type="eggNOG" id="COG1279">
    <property type="taxonomic scope" value="Bacteria"/>
</dbReference>
<dbReference type="Proteomes" id="UP000001558">
    <property type="component" value="Chromosome"/>
</dbReference>
<keyword evidence="4 6" id="KW-1133">Transmembrane helix</keyword>
<name>A3QE13_SHELP</name>
<keyword evidence="5 6" id="KW-0472">Membrane</keyword>
<dbReference type="Pfam" id="PF01810">
    <property type="entry name" value="LysE"/>
    <property type="match status" value="1"/>
</dbReference>
<feature type="transmembrane region" description="Helical" evidence="6">
    <location>
        <begin position="77"/>
        <end position="94"/>
    </location>
</feature>
<dbReference type="HOGENOM" id="CLU_087840_0_1_6"/>
<organism evidence="7 8">
    <name type="scientific">Shewanella loihica (strain ATCC BAA-1088 / PV-4)</name>
    <dbReference type="NCBI Taxonomy" id="323850"/>
    <lineage>
        <taxon>Bacteria</taxon>
        <taxon>Pseudomonadati</taxon>
        <taxon>Pseudomonadota</taxon>
        <taxon>Gammaproteobacteria</taxon>
        <taxon>Alteromonadales</taxon>
        <taxon>Shewanellaceae</taxon>
        <taxon>Shewanella</taxon>
    </lineage>
</organism>
<dbReference type="KEGG" id="slo:Shew_1845"/>
<keyword evidence="3 6" id="KW-0812">Transmembrane</keyword>
<evidence type="ECO:0000256" key="4">
    <source>
        <dbReference type="ARBA" id="ARBA00022989"/>
    </source>
</evidence>
<dbReference type="GO" id="GO:0005886">
    <property type="term" value="C:plasma membrane"/>
    <property type="evidence" value="ECO:0007669"/>
    <property type="project" value="UniProtKB-SubCell"/>
</dbReference>
<keyword evidence="8" id="KW-1185">Reference proteome</keyword>
<evidence type="ECO:0000256" key="3">
    <source>
        <dbReference type="ARBA" id="ARBA00022692"/>
    </source>
</evidence>
<dbReference type="InterPro" id="IPR001123">
    <property type="entry name" value="LeuE-type"/>
</dbReference>
<accession>A3QE13</accession>
<dbReference type="EMBL" id="CP000606">
    <property type="protein sequence ID" value="ABO23711.1"/>
    <property type="molecule type" value="Genomic_DNA"/>
</dbReference>
<comment type="subcellular location">
    <subcellularLocation>
        <location evidence="1">Cell membrane</location>
        <topology evidence="1">Multi-pass membrane protein</topology>
    </subcellularLocation>
</comment>
<evidence type="ECO:0000313" key="7">
    <source>
        <dbReference type="EMBL" id="ABO23711.1"/>
    </source>
</evidence>
<dbReference type="PANTHER" id="PTHR30086:SF20">
    <property type="entry name" value="ARGININE EXPORTER PROTEIN ARGO-RELATED"/>
    <property type="match status" value="1"/>
</dbReference>
<dbReference type="STRING" id="323850.Shew_1845"/>
<evidence type="ECO:0000256" key="6">
    <source>
        <dbReference type="SAM" id="Phobius"/>
    </source>
</evidence>